<feature type="compositionally biased region" description="Polar residues" evidence="2">
    <location>
        <begin position="226"/>
        <end position="244"/>
    </location>
</feature>
<feature type="compositionally biased region" description="Low complexity" evidence="2">
    <location>
        <begin position="93"/>
        <end position="110"/>
    </location>
</feature>
<evidence type="ECO:0000256" key="2">
    <source>
        <dbReference type="SAM" id="MobiDB-lite"/>
    </source>
</evidence>
<organism evidence="4 5">
    <name type="scientific">Tegillarca granosa</name>
    <name type="common">Malaysian cockle</name>
    <name type="synonym">Anadara granosa</name>
    <dbReference type="NCBI Taxonomy" id="220873"/>
    <lineage>
        <taxon>Eukaryota</taxon>
        <taxon>Metazoa</taxon>
        <taxon>Spiralia</taxon>
        <taxon>Lophotrochozoa</taxon>
        <taxon>Mollusca</taxon>
        <taxon>Bivalvia</taxon>
        <taxon>Autobranchia</taxon>
        <taxon>Pteriomorphia</taxon>
        <taxon>Arcoida</taxon>
        <taxon>Arcoidea</taxon>
        <taxon>Arcidae</taxon>
        <taxon>Tegillarca</taxon>
    </lineage>
</organism>
<dbReference type="PROSITE" id="PS50918">
    <property type="entry name" value="WWE"/>
    <property type="match status" value="1"/>
</dbReference>
<feature type="compositionally biased region" description="Polar residues" evidence="2">
    <location>
        <begin position="71"/>
        <end position="82"/>
    </location>
</feature>
<evidence type="ECO:0000313" key="4">
    <source>
        <dbReference type="EMBL" id="KAJ8304633.1"/>
    </source>
</evidence>
<dbReference type="InterPro" id="IPR037197">
    <property type="entry name" value="WWE_dom_sf"/>
</dbReference>
<feature type="region of interest" description="Disordered" evidence="2">
    <location>
        <begin position="1"/>
        <end position="34"/>
    </location>
</feature>
<evidence type="ECO:0000256" key="1">
    <source>
        <dbReference type="SAM" id="Coils"/>
    </source>
</evidence>
<feature type="region of interest" description="Disordered" evidence="2">
    <location>
        <begin position="49"/>
        <end position="181"/>
    </location>
</feature>
<dbReference type="InterPro" id="IPR004170">
    <property type="entry name" value="WWE_dom"/>
</dbReference>
<dbReference type="Proteomes" id="UP001217089">
    <property type="component" value="Unassembled WGS sequence"/>
</dbReference>
<feature type="compositionally biased region" description="Basic and acidic residues" evidence="2">
    <location>
        <begin position="55"/>
        <end position="69"/>
    </location>
</feature>
<keyword evidence="1" id="KW-0175">Coiled coil</keyword>
<feature type="coiled-coil region" evidence="1">
    <location>
        <begin position="476"/>
        <end position="510"/>
    </location>
</feature>
<feature type="region of interest" description="Disordered" evidence="2">
    <location>
        <begin position="576"/>
        <end position="617"/>
    </location>
</feature>
<evidence type="ECO:0000259" key="3">
    <source>
        <dbReference type="PROSITE" id="PS50918"/>
    </source>
</evidence>
<protein>
    <recommendedName>
        <fullName evidence="3">WWE domain-containing protein</fullName>
    </recommendedName>
</protein>
<feature type="compositionally biased region" description="Polar residues" evidence="2">
    <location>
        <begin position="601"/>
        <end position="610"/>
    </location>
</feature>
<comment type="caution">
    <text evidence="4">The sequence shown here is derived from an EMBL/GenBank/DDBJ whole genome shotgun (WGS) entry which is preliminary data.</text>
</comment>
<gene>
    <name evidence="4" type="ORF">KUTeg_018216</name>
</gene>
<sequence length="1157" mass="129840">MASGGGNGGNNVSERQEKRSFMEDAEVNISQDGGNVLIGDDSKVYLLGKKQNSGENKDVIKRDIQEHTNDLMFNQPQTTNSNIPPPRESFVVSESTPGSESSSLNQSTSSLYTDAVGLPPTAKGKVGHSQRYSENVERLGARMKEPRSPVSSPDIPRRRHKSDEASIKSKPVSSAKSALAQSYQQNISHNSNIQVQLSRQVKLGRSLHESEGQRSQKSIGTKRDQSNTSGNTNGQRSNQSQLGSLNEDENDLQSRIVVESSKAVNYPGNKELHFCVQEKDEWVQIGDCCVIVELNIDDKLVDKIKQQGDFTAEINTGEVMVNLRWGDLQKNVKAYRSSLKVTVTQHFQKLEHAILQELFLQRCEKLIKTVRNIFEKCNSDARIVDITKGCFQFNFVHLTQESVEFLHSQKCIQEIQIFLTDLLITERIRGLAGSDGEILRVTSLKDQSSLINNSEEMKKYGLLSPERVVTSKGGAVSQAELNTSEIRYRIEDLRNEVQLIKTTIKSQNETMQMDRNAIQDQLSGITELLQSLFPKINNLEEKVTQIRDGESHIHTSGLSPQTDREDGILATHFRVPSGSNVLSPQTESEEGIGTTPFRVPSGSSVLSPQTESEESIERTRFKVPSESSALVHQAEREESLETTQELVTSEQSLILNEHLASPESGYQSLSAIGNRRRMEEDDIPIATDTHASEDKVVTIETDLQRSSTYTPEPNISKKDVKEIPGYAISDLLETLFGDRDILKVDPGDKTRELEGATAAVPDEDSDEAKGFLYQFADFININDLLETIKLLMQEEDDHSPRASGIDTVLCLDLAQSMEGTGFVQMKHVVNTYLDGVEENATERGLEENIAMTVTVDGVEIPPHIILISDGNITSLDDVSAEVIDVTEKRREMIISVILRMKQCGFNFPITCVPVGDFKHTIVGKAVKFLSEMNTEHISVEDVIKNMILGCGFDLSDKIYLEKMVQIYKKPQPNYIFFDDFYVEEYSELPPLGSRVKRKNKASHLEGTIVSHLSESKIEVIWDSGDPKTYNITKDDSDLIVTDKPRIMTSQEINPPIGTLVKRGTDWRDINSHKLRYPVEVVDRPDIVVSWQWKDEAGTWWRYTKEQMKTIEEAYSAKQPTCVLGTEEHQKRLLLDRFEVRDVATGIINKIARKQKKK</sequence>
<feature type="compositionally biased region" description="Polar residues" evidence="2">
    <location>
        <begin position="171"/>
        <end position="181"/>
    </location>
</feature>
<feature type="region of interest" description="Disordered" evidence="2">
    <location>
        <begin position="204"/>
        <end position="249"/>
    </location>
</feature>
<feature type="compositionally biased region" description="Polar residues" evidence="2">
    <location>
        <begin position="577"/>
        <end position="586"/>
    </location>
</feature>
<feature type="compositionally biased region" description="Basic and acidic residues" evidence="2">
    <location>
        <begin position="134"/>
        <end position="147"/>
    </location>
</feature>
<keyword evidence="5" id="KW-1185">Reference proteome</keyword>
<name>A0ABQ9EN07_TEGGR</name>
<accession>A0ABQ9EN07</accession>
<dbReference type="Pfam" id="PF02825">
    <property type="entry name" value="WWE"/>
    <property type="match status" value="1"/>
</dbReference>
<proteinExistence type="predicted"/>
<evidence type="ECO:0000313" key="5">
    <source>
        <dbReference type="Proteomes" id="UP001217089"/>
    </source>
</evidence>
<dbReference type="EMBL" id="JARBDR010000903">
    <property type="protein sequence ID" value="KAJ8304633.1"/>
    <property type="molecule type" value="Genomic_DNA"/>
</dbReference>
<reference evidence="4 5" key="1">
    <citation type="submission" date="2022-12" db="EMBL/GenBank/DDBJ databases">
        <title>Chromosome-level genome of Tegillarca granosa.</title>
        <authorList>
            <person name="Kim J."/>
        </authorList>
    </citation>
    <scope>NUCLEOTIDE SEQUENCE [LARGE SCALE GENOMIC DNA]</scope>
    <source>
        <strain evidence="4">Teg-2019</strain>
        <tissue evidence="4">Adductor muscle</tissue>
    </source>
</reference>
<dbReference type="Gene3D" id="3.30.720.50">
    <property type="match status" value="1"/>
</dbReference>
<feature type="domain" description="WWE" evidence="3">
    <location>
        <begin position="1076"/>
        <end position="1152"/>
    </location>
</feature>
<dbReference type="SUPFAM" id="SSF117839">
    <property type="entry name" value="WWE domain"/>
    <property type="match status" value="1"/>
</dbReference>